<evidence type="ECO:0000313" key="2">
    <source>
        <dbReference type="Proteomes" id="UP000289862"/>
    </source>
</evidence>
<geneLocation type="plasmid" evidence="1 2">
    <name>2</name>
</geneLocation>
<sequence length="208" mass="25101">MRSLENLKKLKLDMEEKERLISSFIFKYKEIKYIVLVERFTEEKQKKNKFALLKLNFIDDSEKELVCEANSCCLLLEAREIREYFKIEYKENIGDILRQFSKYFGSKIPTKMKENHECSDEERVAIVKKMSNKDSEDPNKKYCIGIRRNPKGQKRSIYNSEKTYILREKLYTWFEKDNTISFCYSKVKEEEKTDKEIIENFAKKENLK</sequence>
<evidence type="ECO:0000313" key="1">
    <source>
        <dbReference type="EMBL" id="VEU73187.1"/>
    </source>
</evidence>
<name>A0A449B0D8_9BACT</name>
<protein>
    <submittedName>
        <fullName evidence="1">Uncharacterized protein</fullName>
    </submittedName>
</protein>
<dbReference type="KEGG" id="mgal:NCTC10186_00678"/>
<keyword evidence="2" id="KW-1185">Reference proteome</keyword>
<proteinExistence type="predicted"/>
<dbReference type="Pfam" id="PF19503">
    <property type="entry name" value="DUF6037"/>
    <property type="match status" value="1"/>
</dbReference>
<dbReference type="InterPro" id="IPR046100">
    <property type="entry name" value="DUF6037"/>
</dbReference>
<dbReference type="EMBL" id="LR215032">
    <property type="protein sequence ID" value="VEU73187.1"/>
    <property type="molecule type" value="Genomic_DNA"/>
</dbReference>
<gene>
    <name evidence="1" type="ORF">NCTC10186_00678</name>
</gene>
<dbReference type="RefSeq" id="WP_129724714.1">
    <property type="nucleotide sequence ID" value="NZ_LR215032.1"/>
</dbReference>
<reference evidence="1 2" key="1">
    <citation type="submission" date="2019-01" db="EMBL/GenBank/DDBJ databases">
        <authorList>
            <consortium name="Pathogen Informatics"/>
        </authorList>
    </citation>
    <scope>NUCLEOTIDE SEQUENCE [LARGE SCALE GENOMIC DNA]</scope>
    <source>
        <strain evidence="1 2">NCTC10186</strain>
        <plasmid evidence="2">2</plasmid>
    </source>
</reference>
<organism evidence="1 2">
    <name type="scientific">Mycoplasmopsis gallopavonis</name>
    <dbReference type="NCBI Taxonomy" id="76629"/>
    <lineage>
        <taxon>Bacteria</taxon>
        <taxon>Bacillati</taxon>
        <taxon>Mycoplasmatota</taxon>
        <taxon>Mycoplasmoidales</taxon>
        <taxon>Metamycoplasmataceae</taxon>
        <taxon>Mycoplasmopsis</taxon>
    </lineage>
</organism>
<dbReference type="Proteomes" id="UP000289862">
    <property type="component" value="Plasmid 2"/>
</dbReference>
<accession>A0A449B0D8</accession>
<keyword evidence="1" id="KW-0614">Plasmid</keyword>
<dbReference type="AlphaFoldDB" id="A0A449B0D8"/>